<keyword evidence="5" id="KW-1185">Reference proteome</keyword>
<feature type="transmembrane region" description="Helical" evidence="2">
    <location>
        <begin position="469"/>
        <end position="487"/>
    </location>
</feature>
<name>A0ABV9FAA9_9BACL</name>
<feature type="transmembrane region" description="Helical" evidence="2">
    <location>
        <begin position="373"/>
        <end position="396"/>
    </location>
</feature>
<keyword evidence="1" id="KW-0378">Hydrolase</keyword>
<reference evidence="5" key="1">
    <citation type="journal article" date="2019" name="Int. J. Syst. Evol. Microbiol.">
        <title>The Global Catalogue of Microorganisms (GCM) 10K type strain sequencing project: providing services to taxonomists for standard genome sequencing and annotation.</title>
        <authorList>
            <consortium name="The Broad Institute Genomics Platform"/>
            <consortium name="The Broad Institute Genome Sequencing Center for Infectious Disease"/>
            <person name="Wu L."/>
            <person name="Ma J."/>
        </authorList>
    </citation>
    <scope>NUCLEOTIDE SEQUENCE [LARGE SCALE GENOMIC DNA]</scope>
    <source>
        <strain evidence="5">CCUG 49571</strain>
    </source>
</reference>
<dbReference type="PANTHER" id="PTHR12147">
    <property type="entry name" value="METALLOPEPTIDASE M28 FAMILY MEMBER"/>
    <property type="match status" value="1"/>
</dbReference>
<accession>A0ABV9FAA9</accession>
<dbReference type="Gene3D" id="3.40.630.10">
    <property type="entry name" value="Zn peptidases"/>
    <property type="match status" value="1"/>
</dbReference>
<organism evidence="4 5">
    <name type="scientific">Cohnella hongkongensis</name>
    <dbReference type="NCBI Taxonomy" id="178337"/>
    <lineage>
        <taxon>Bacteria</taxon>
        <taxon>Bacillati</taxon>
        <taxon>Bacillota</taxon>
        <taxon>Bacilli</taxon>
        <taxon>Bacillales</taxon>
        <taxon>Paenibacillaceae</taxon>
        <taxon>Cohnella</taxon>
    </lineage>
</organism>
<dbReference type="EMBL" id="JBHSEP010000003">
    <property type="protein sequence ID" value="MFC4597740.1"/>
    <property type="molecule type" value="Genomic_DNA"/>
</dbReference>
<protein>
    <submittedName>
        <fullName evidence="4">M20/M25/M40 family metallo-hydrolase</fullName>
    </submittedName>
</protein>
<dbReference type="RefSeq" id="WP_378093262.1">
    <property type="nucleotide sequence ID" value="NZ_JBHSEP010000003.1"/>
</dbReference>
<dbReference type="PANTHER" id="PTHR12147:SF26">
    <property type="entry name" value="PEPTIDASE M28 DOMAIN-CONTAINING PROTEIN"/>
    <property type="match status" value="1"/>
</dbReference>
<gene>
    <name evidence="4" type="ORF">ACFO3S_05770</name>
</gene>
<evidence type="ECO:0000313" key="4">
    <source>
        <dbReference type="EMBL" id="MFC4597740.1"/>
    </source>
</evidence>
<dbReference type="InterPro" id="IPR045175">
    <property type="entry name" value="M28_fam"/>
</dbReference>
<dbReference type="InterPro" id="IPR001261">
    <property type="entry name" value="ArgE/DapE_CS"/>
</dbReference>
<feature type="transmembrane region" description="Helical" evidence="2">
    <location>
        <begin position="416"/>
        <end position="434"/>
    </location>
</feature>
<feature type="transmembrane region" description="Helical" evidence="2">
    <location>
        <begin position="342"/>
        <end position="361"/>
    </location>
</feature>
<feature type="domain" description="Peptidase M28" evidence="3">
    <location>
        <begin position="119"/>
        <end position="307"/>
    </location>
</feature>
<feature type="transmembrane region" description="Helical" evidence="2">
    <location>
        <begin position="499"/>
        <end position="521"/>
    </location>
</feature>
<evidence type="ECO:0000313" key="5">
    <source>
        <dbReference type="Proteomes" id="UP001596028"/>
    </source>
</evidence>
<evidence type="ECO:0000256" key="1">
    <source>
        <dbReference type="ARBA" id="ARBA00022801"/>
    </source>
</evidence>
<feature type="transmembrane region" description="Helical" evidence="2">
    <location>
        <begin position="527"/>
        <end position="544"/>
    </location>
</feature>
<dbReference type="InterPro" id="IPR007484">
    <property type="entry name" value="Peptidase_M28"/>
</dbReference>
<feature type="transmembrane region" description="Helical" evidence="2">
    <location>
        <begin position="446"/>
        <end position="463"/>
    </location>
</feature>
<sequence>MTSHSSLARRTAGSARVARLPRSLSVAVPLLAALLVGLLPVRAPQPAGPEAAAEAFSAGRAMEKVGVIAREPHPAGSESHERVRDYLLSELESLGLQPEVQRTEAESIWEPGRRVSIDNIVTRIPGTDSGKAVLIMAHYDTVPGSPGAGDNAAAVAAMLETARAVKASAPLRNDLLLLMTDGEEMGLQGAKAFVNEHPLARNVGLALNFDARGNMGPSFMFETSDRNGWLIREFVRAAPHPLAYSLIYNIYQMLPNDTDLSILLANGLPGMNFVFGLGLHAYHREIDTPDRLDRSSLQHHGSYMLSLARHFGQIKLEDRREENRIYFNVLGRTMVSYPESGAVGLALLGALLYAGTALRGIRRRRLTLGGIGAGFVLSLVGAALAYAVVALVWPIARERVSAAHYTAMLEHPSVSTSYFLGLLALAAAVAVAWIRLSSRRLGAENLWAGTLLLWTLLSAGTAFCLPSGSYLIIWPLIFSLIGLNASLSKRGGTEGWVAALSAAPAIALFAPVVYLAFVMLTLERAEWLVPFGALAWTLAYPAFCRRPSSASRAFRTRSNAKRIPGV</sequence>
<dbReference type="PROSITE" id="PS00758">
    <property type="entry name" value="ARGE_DAPE_CPG2_1"/>
    <property type="match status" value="1"/>
</dbReference>
<keyword evidence="2" id="KW-1133">Transmembrane helix</keyword>
<keyword evidence="2" id="KW-0812">Transmembrane</keyword>
<dbReference type="Pfam" id="PF04389">
    <property type="entry name" value="Peptidase_M28"/>
    <property type="match status" value="1"/>
</dbReference>
<evidence type="ECO:0000259" key="3">
    <source>
        <dbReference type="Pfam" id="PF04389"/>
    </source>
</evidence>
<proteinExistence type="predicted"/>
<evidence type="ECO:0000256" key="2">
    <source>
        <dbReference type="SAM" id="Phobius"/>
    </source>
</evidence>
<dbReference type="Proteomes" id="UP001596028">
    <property type="component" value="Unassembled WGS sequence"/>
</dbReference>
<comment type="caution">
    <text evidence="4">The sequence shown here is derived from an EMBL/GenBank/DDBJ whole genome shotgun (WGS) entry which is preliminary data.</text>
</comment>
<keyword evidence="2" id="KW-0472">Membrane</keyword>
<dbReference type="SUPFAM" id="SSF53187">
    <property type="entry name" value="Zn-dependent exopeptidases"/>
    <property type="match status" value="1"/>
</dbReference>